<gene>
    <name evidence="1" type="ORF">VitviT2T_022871</name>
</gene>
<dbReference type="EMBL" id="CP126662">
    <property type="protein sequence ID" value="WKA04872.1"/>
    <property type="molecule type" value="Genomic_DNA"/>
</dbReference>
<organism evidence="1 2">
    <name type="scientific">Vitis vinifera</name>
    <name type="common">Grape</name>
    <dbReference type="NCBI Taxonomy" id="29760"/>
    <lineage>
        <taxon>Eukaryota</taxon>
        <taxon>Viridiplantae</taxon>
        <taxon>Streptophyta</taxon>
        <taxon>Embryophyta</taxon>
        <taxon>Tracheophyta</taxon>
        <taxon>Spermatophyta</taxon>
        <taxon>Magnoliopsida</taxon>
        <taxon>eudicotyledons</taxon>
        <taxon>Gunneridae</taxon>
        <taxon>Pentapetalae</taxon>
        <taxon>rosids</taxon>
        <taxon>Vitales</taxon>
        <taxon>Vitaceae</taxon>
        <taxon>Viteae</taxon>
        <taxon>Vitis</taxon>
    </lineage>
</organism>
<accession>A0ABY9DBY1</accession>
<reference evidence="1 2" key="1">
    <citation type="journal article" date="2023" name="Hortic Res">
        <title>The complete reference genome for grapevine (Vitis vinifera L.) genetics and breeding.</title>
        <authorList>
            <person name="Shi X."/>
            <person name="Cao S."/>
            <person name="Wang X."/>
            <person name="Huang S."/>
            <person name="Wang Y."/>
            <person name="Liu Z."/>
            <person name="Liu W."/>
            <person name="Leng X."/>
            <person name="Peng Y."/>
            <person name="Wang N."/>
            <person name="Wang Y."/>
            <person name="Ma Z."/>
            <person name="Xu X."/>
            <person name="Zhang F."/>
            <person name="Xue H."/>
            <person name="Zhong H."/>
            <person name="Wang Y."/>
            <person name="Zhang K."/>
            <person name="Velt A."/>
            <person name="Avia K."/>
            <person name="Holtgrawe D."/>
            <person name="Grimplet J."/>
            <person name="Matus J.T."/>
            <person name="Ware D."/>
            <person name="Wu X."/>
            <person name="Wang H."/>
            <person name="Liu C."/>
            <person name="Fang Y."/>
            <person name="Rustenholz C."/>
            <person name="Cheng Z."/>
            <person name="Xiao H."/>
            <person name="Zhou Y."/>
        </authorList>
    </citation>
    <scope>NUCLEOTIDE SEQUENCE [LARGE SCALE GENOMIC DNA]</scope>
    <source>
        <strain evidence="2">cv. Pinot noir / PN40024</strain>
        <tissue evidence="1">Leaf</tissue>
    </source>
</reference>
<sequence>MSVRGAVSGALQVHFRHRFRRHTRHCSGAIQRVPQPPFWRHSGAFGNAIFRRRSRHHLQHRSGAIGSAIGGAICSAIGGVICSAV</sequence>
<dbReference type="Proteomes" id="UP001227230">
    <property type="component" value="Chromosome 15"/>
</dbReference>
<keyword evidence="2" id="KW-1185">Reference proteome</keyword>
<evidence type="ECO:0000313" key="1">
    <source>
        <dbReference type="EMBL" id="WKA04872.1"/>
    </source>
</evidence>
<proteinExistence type="predicted"/>
<evidence type="ECO:0000313" key="2">
    <source>
        <dbReference type="Proteomes" id="UP001227230"/>
    </source>
</evidence>
<protein>
    <submittedName>
        <fullName evidence="1">Uncharacterized protein</fullName>
    </submittedName>
</protein>
<name>A0ABY9DBY1_VITVI</name>